<evidence type="ECO:0000256" key="2">
    <source>
        <dbReference type="SAM" id="Phobius"/>
    </source>
</evidence>
<evidence type="ECO:0000256" key="1">
    <source>
        <dbReference type="SAM" id="MobiDB-lite"/>
    </source>
</evidence>
<name>A0A0A2E784_9PORP</name>
<dbReference type="OrthoDB" id="1115707at2"/>
<keyword evidence="2" id="KW-1133">Transmembrane helix</keyword>
<feature type="transmembrane region" description="Helical" evidence="2">
    <location>
        <begin position="27"/>
        <end position="46"/>
    </location>
</feature>
<dbReference type="AlphaFoldDB" id="A0A0A2E784"/>
<dbReference type="Pfam" id="PF07949">
    <property type="entry name" value="YbbR"/>
    <property type="match status" value="1"/>
</dbReference>
<dbReference type="InterPro" id="IPR012505">
    <property type="entry name" value="YbbR"/>
</dbReference>
<evidence type="ECO:0000313" key="5">
    <source>
        <dbReference type="Proteomes" id="UP000030103"/>
    </source>
</evidence>
<dbReference type="Proteomes" id="UP000254156">
    <property type="component" value="Unassembled WGS sequence"/>
</dbReference>
<reference evidence="3 5" key="1">
    <citation type="submission" date="2014-09" db="EMBL/GenBank/DDBJ databases">
        <title>Draft Genome Sequence of Porphyromonas macacae COT-192_OH2859.</title>
        <authorList>
            <person name="Wallis C."/>
            <person name="Deusch O."/>
            <person name="O'Flynn C."/>
            <person name="Davis I."/>
            <person name="Horsfall A."/>
            <person name="Kirkwood N."/>
            <person name="Harris S."/>
            <person name="Eisen J.A."/>
            <person name="Coil D.A."/>
            <person name="Darling A.E."/>
            <person name="Jospin G."/>
            <person name="Alexiev A."/>
        </authorList>
    </citation>
    <scope>NUCLEOTIDE SEQUENCE [LARGE SCALE GENOMIC DNA]</scope>
    <source>
        <strain evidence="5">COT-192 OH2859</strain>
        <strain evidence="3">COT-192_OH2859</strain>
    </source>
</reference>
<evidence type="ECO:0000313" key="4">
    <source>
        <dbReference type="EMBL" id="SUB88386.1"/>
    </source>
</evidence>
<dbReference type="EMBL" id="UGTF01000002">
    <property type="protein sequence ID" value="SUB88386.1"/>
    <property type="molecule type" value="Genomic_DNA"/>
</dbReference>
<gene>
    <name evidence="3" type="ORF">HQ47_10195</name>
    <name evidence="4" type="ORF">NCTC11632_00455</name>
</gene>
<reference evidence="4 6" key="2">
    <citation type="submission" date="2018-06" db="EMBL/GenBank/DDBJ databases">
        <authorList>
            <consortium name="Pathogen Informatics"/>
            <person name="Doyle S."/>
        </authorList>
    </citation>
    <scope>NUCLEOTIDE SEQUENCE [LARGE SCALE GENOMIC DNA]</scope>
    <source>
        <strain evidence="4 6">NCTC11632</strain>
    </source>
</reference>
<sequence>MKLKLSPRSKSQEPSGKDKRKQKSRQMSNLGVFITFLMISAVFWYIQSLEGTYQIRLNIPVTYDSLPGKTGYSISPPKSIEVVLTDKGLNLLDYKLKEFKPVHLEIQKGNNGQYLGISRKQLNATVMKQLSSTVQITSITPSEISIPLFRRESKKVPVHLNFEATTGQGFIAYRPQITPDSVTIYGSMEMLKNIKEVVAEDLPHEGLTASFEGDLRLQPPAEGVILSFEKVSIKVPVEELTEYSFEQNIEVEGEPKNRNLLPLPARVTVNVTIPRSKYNDVNPADFRVTLQYPDDRTIQSDDTLPLVLKNQPEWVVNYTIKPERIQYVIERR</sequence>
<evidence type="ECO:0000313" key="3">
    <source>
        <dbReference type="EMBL" id="KGN72304.1"/>
    </source>
</evidence>
<dbReference type="EMBL" id="JRFA01000031">
    <property type="protein sequence ID" value="KGN72304.1"/>
    <property type="molecule type" value="Genomic_DNA"/>
</dbReference>
<feature type="region of interest" description="Disordered" evidence="1">
    <location>
        <begin position="1"/>
        <end position="24"/>
    </location>
</feature>
<protein>
    <submittedName>
        <fullName evidence="4">Uncharacterized protein conserved in bacteria</fullName>
    </submittedName>
</protein>
<dbReference type="RefSeq" id="WP_036875221.1">
    <property type="nucleotide sequence ID" value="NZ_JASBZX010000012.1"/>
</dbReference>
<keyword evidence="2" id="KW-0812">Transmembrane</keyword>
<proteinExistence type="predicted"/>
<dbReference type="Gene3D" id="2.170.120.30">
    <property type="match status" value="1"/>
</dbReference>
<dbReference type="PANTHER" id="PTHR37804:SF1">
    <property type="entry name" value="CDAA REGULATORY PROTEIN CDAR"/>
    <property type="match status" value="1"/>
</dbReference>
<dbReference type="Gene3D" id="2.170.120.40">
    <property type="entry name" value="YbbR-like domain"/>
    <property type="match status" value="1"/>
</dbReference>
<dbReference type="Proteomes" id="UP000030103">
    <property type="component" value="Unassembled WGS sequence"/>
</dbReference>
<accession>A0A0A2E784</accession>
<dbReference type="InterPro" id="IPR053154">
    <property type="entry name" value="c-di-AMP_regulator"/>
</dbReference>
<dbReference type="STRING" id="28115.HQ47_10195"/>
<keyword evidence="5" id="KW-1185">Reference proteome</keyword>
<dbReference type="eggNOG" id="COG4856">
    <property type="taxonomic scope" value="Bacteria"/>
</dbReference>
<keyword evidence="2" id="KW-0472">Membrane</keyword>
<evidence type="ECO:0000313" key="6">
    <source>
        <dbReference type="Proteomes" id="UP000254156"/>
    </source>
</evidence>
<dbReference type="PANTHER" id="PTHR37804">
    <property type="entry name" value="CDAA REGULATORY PROTEIN CDAR"/>
    <property type="match status" value="1"/>
</dbReference>
<organism evidence="3 5">
    <name type="scientific">Porphyromonas macacae</name>
    <dbReference type="NCBI Taxonomy" id="28115"/>
    <lineage>
        <taxon>Bacteria</taxon>
        <taxon>Pseudomonadati</taxon>
        <taxon>Bacteroidota</taxon>
        <taxon>Bacteroidia</taxon>
        <taxon>Bacteroidales</taxon>
        <taxon>Porphyromonadaceae</taxon>
        <taxon>Porphyromonas</taxon>
    </lineage>
</organism>